<gene>
    <name evidence="4" type="ORF">JI739_16740</name>
</gene>
<dbReference type="EMBL" id="JAEQNA010000006">
    <property type="protein sequence ID" value="MBL0422000.1"/>
    <property type="molecule type" value="Genomic_DNA"/>
</dbReference>
<reference evidence="4" key="1">
    <citation type="submission" date="2021-01" db="EMBL/GenBank/DDBJ databases">
        <title>Ramlibacter sp. strain AW1 16S ribosomal RNA gene Genome sequencing and assembly.</title>
        <authorList>
            <person name="Kang M."/>
        </authorList>
    </citation>
    <scope>NUCLEOTIDE SEQUENCE</scope>
    <source>
        <strain evidence="4">AW1</strain>
    </source>
</reference>
<dbReference type="PANTHER" id="PTHR30328">
    <property type="entry name" value="TRANSCRIPTIONAL REPRESSOR"/>
    <property type="match status" value="1"/>
</dbReference>
<accession>A0A937D4R5</accession>
<dbReference type="PANTHER" id="PTHR30328:SF54">
    <property type="entry name" value="HTH-TYPE TRANSCRIPTIONAL REPRESSOR SCO4008"/>
    <property type="match status" value="1"/>
</dbReference>
<dbReference type="Proteomes" id="UP000613011">
    <property type="component" value="Unassembled WGS sequence"/>
</dbReference>
<keyword evidence="1 2" id="KW-0238">DNA-binding</keyword>
<dbReference type="RefSeq" id="WP_201685073.1">
    <property type="nucleotide sequence ID" value="NZ_JAEQNA010000006.1"/>
</dbReference>
<evidence type="ECO:0000313" key="4">
    <source>
        <dbReference type="EMBL" id="MBL0422000.1"/>
    </source>
</evidence>
<evidence type="ECO:0000259" key="3">
    <source>
        <dbReference type="PROSITE" id="PS50977"/>
    </source>
</evidence>
<dbReference type="Gene3D" id="1.10.357.10">
    <property type="entry name" value="Tetracycline Repressor, domain 2"/>
    <property type="match status" value="1"/>
</dbReference>
<name>A0A937D4R5_9BURK</name>
<feature type="domain" description="HTH tetR-type" evidence="3">
    <location>
        <begin position="20"/>
        <end position="80"/>
    </location>
</feature>
<dbReference type="Pfam" id="PF00440">
    <property type="entry name" value="TetR_N"/>
    <property type="match status" value="1"/>
</dbReference>
<comment type="caution">
    <text evidence="4">The sequence shown here is derived from an EMBL/GenBank/DDBJ whole genome shotgun (WGS) entry which is preliminary data.</text>
</comment>
<keyword evidence="5" id="KW-1185">Reference proteome</keyword>
<dbReference type="SUPFAM" id="SSF48498">
    <property type="entry name" value="Tetracyclin repressor-like, C-terminal domain"/>
    <property type="match status" value="1"/>
</dbReference>
<organism evidence="4 5">
    <name type="scientific">Ramlibacter aurantiacus</name>
    <dbReference type="NCBI Taxonomy" id="2801330"/>
    <lineage>
        <taxon>Bacteria</taxon>
        <taxon>Pseudomonadati</taxon>
        <taxon>Pseudomonadota</taxon>
        <taxon>Betaproteobacteria</taxon>
        <taxon>Burkholderiales</taxon>
        <taxon>Comamonadaceae</taxon>
        <taxon>Ramlibacter</taxon>
    </lineage>
</organism>
<evidence type="ECO:0000256" key="1">
    <source>
        <dbReference type="ARBA" id="ARBA00023125"/>
    </source>
</evidence>
<proteinExistence type="predicted"/>
<sequence length="217" mass="23952">MSHLEPPRRRNAGRPNLGSAVGRERIIEGTRELLRSHAPEELTLADIAAQAEVDPALVRYYFGSKKGVFRATANALLADVQARSAQVLSEQGPLRERIRRRLELLVGFHEENPRFVQLVLKEIYAAPPEEGSDGEDLTAIATRGLALTQSLLGDLRNDAGHLPDPRYLHVAVLGLTTFFVDARPLLSVLFDGEADEQQVRQGYIDSLTELLARALEG</sequence>
<dbReference type="GO" id="GO:0003677">
    <property type="term" value="F:DNA binding"/>
    <property type="evidence" value="ECO:0007669"/>
    <property type="project" value="UniProtKB-UniRule"/>
</dbReference>
<dbReference type="AlphaFoldDB" id="A0A937D4R5"/>
<dbReference type="SUPFAM" id="SSF46689">
    <property type="entry name" value="Homeodomain-like"/>
    <property type="match status" value="1"/>
</dbReference>
<evidence type="ECO:0000313" key="5">
    <source>
        <dbReference type="Proteomes" id="UP000613011"/>
    </source>
</evidence>
<evidence type="ECO:0000256" key="2">
    <source>
        <dbReference type="PROSITE-ProRule" id="PRU00335"/>
    </source>
</evidence>
<feature type="DNA-binding region" description="H-T-H motif" evidence="2">
    <location>
        <begin position="43"/>
        <end position="62"/>
    </location>
</feature>
<dbReference type="InterPro" id="IPR001647">
    <property type="entry name" value="HTH_TetR"/>
</dbReference>
<dbReference type="InterPro" id="IPR009057">
    <property type="entry name" value="Homeodomain-like_sf"/>
</dbReference>
<dbReference type="InterPro" id="IPR036271">
    <property type="entry name" value="Tet_transcr_reg_TetR-rel_C_sf"/>
</dbReference>
<dbReference type="PROSITE" id="PS50977">
    <property type="entry name" value="HTH_TETR_2"/>
    <property type="match status" value="1"/>
</dbReference>
<protein>
    <submittedName>
        <fullName evidence="4">TetR/AcrR family transcriptional regulator</fullName>
    </submittedName>
</protein>
<dbReference type="InterPro" id="IPR050109">
    <property type="entry name" value="HTH-type_TetR-like_transc_reg"/>
</dbReference>